<dbReference type="RefSeq" id="WP_040202952.1">
    <property type="nucleotide sequence ID" value="NZ_CP010312.1"/>
</dbReference>
<keyword evidence="1" id="KW-0614">Plasmid</keyword>
<reference evidence="1 2" key="1">
    <citation type="journal article" date="2015" name="Genome Announc.">
        <title>Genomes of Geoalkalibacter ferrihydriticus Z-0531T and Geoalkalibacter subterraneus Red1T, Two Haloalkaliphilic Metal-Reducing Deltaproteobacteria.</title>
        <authorList>
            <person name="Badalamenti J.P."/>
            <person name="Krajmalnik-Brown R."/>
            <person name="Torres C.I."/>
            <person name="Bond D.R."/>
        </authorList>
    </citation>
    <scope>NUCLEOTIDE SEQUENCE [LARGE SCALE GENOMIC DNA]</scope>
    <source>
        <strain evidence="1 2">Red1</strain>
        <plasmid evidence="2">Plasmid pGSUB1</plasmid>
    </source>
</reference>
<dbReference type="AlphaFoldDB" id="A0A0B5FXG8"/>
<accession>A0A0B5FXG8</accession>
<keyword evidence="2" id="KW-1185">Reference proteome</keyword>
<organism evidence="1 2">
    <name type="scientific">Geoalkalibacter subterraneus</name>
    <dbReference type="NCBI Taxonomy" id="483547"/>
    <lineage>
        <taxon>Bacteria</taxon>
        <taxon>Pseudomonadati</taxon>
        <taxon>Thermodesulfobacteriota</taxon>
        <taxon>Desulfuromonadia</taxon>
        <taxon>Desulfuromonadales</taxon>
        <taxon>Geoalkalibacteraceae</taxon>
        <taxon>Geoalkalibacter</taxon>
    </lineage>
</organism>
<dbReference type="KEGG" id="gsb:GSUB_17575"/>
<evidence type="ECO:0000313" key="2">
    <source>
        <dbReference type="Proteomes" id="UP000035036"/>
    </source>
</evidence>
<protein>
    <submittedName>
        <fullName evidence="1">Uncharacterized protein</fullName>
    </submittedName>
</protein>
<name>A0A0B5FXG8_9BACT</name>
<proteinExistence type="predicted"/>
<evidence type="ECO:0000313" key="1">
    <source>
        <dbReference type="EMBL" id="AJF08286.1"/>
    </source>
</evidence>
<dbReference type="Proteomes" id="UP000035036">
    <property type="component" value="Plasmid pGSUB1"/>
</dbReference>
<gene>
    <name evidence="1" type="ORF">GSUB_17575</name>
</gene>
<geneLocation type="plasmid" evidence="1 2">
    <name>pGSUB1</name>
</geneLocation>
<dbReference type="HOGENOM" id="CLU_1756210_0_0_7"/>
<sequence length="148" mass="16619">MPEKPQKTNHPSMPYTTPANNKNLVDLAQCETIESQMPIKFERTGRIMNRFEGECIECGEPLDAAFIKGRVNTYFAGVAIIEAAGICPQCNHLSDLSTRIREDGSFAIRDESGNWQEIRFTPALVLFAFVLKAAAITKKWGKRLLFKP</sequence>
<dbReference type="EMBL" id="CP010312">
    <property type="protein sequence ID" value="AJF08286.1"/>
    <property type="molecule type" value="Genomic_DNA"/>
</dbReference>